<keyword evidence="2" id="KW-0418">Kinase</keyword>
<dbReference type="GO" id="GO:0005737">
    <property type="term" value="C:cytoplasm"/>
    <property type="evidence" value="ECO:0007669"/>
    <property type="project" value="TreeGrafter"/>
</dbReference>
<dbReference type="InterPro" id="IPR050566">
    <property type="entry name" value="Deoxyribonucleoside_kinase"/>
</dbReference>
<protein>
    <submittedName>
        <fullName evidence="2">Deoxynucleoside kinase</fullName>
    </submittedName>
</protein>
<dbReference type="GO" id="GO:0019136">
    <property type="term" value="F:deoxynucleoside kinase activity"/>
    <property type="evidence" value="ECO:0007669"/>
    <property type="project" value="TreeGrafter"/>
</dbReference>
<evidence type="ECO:0000313" key="2">
    <source>
        <dbReference type="EMBL" id="KKT33227.1"/>
    </source>
</evidence>
<comment type="caution">
    <text evidence="2">The sequence shown here is derived from an EMBL/GenBank/DDBJ whole genome shotgun (WGS) entry which is preliminary data.</text>
</comment>
<accession>A0A837I5B5</accession>
<organism evidence="2 3">
    <name type="scientific">Candidatus Woesebacteria bacterium GW2011_GWB1_44_11</name>
    <dbReference type="NCBI Taxonomy" id="1618579"/>
    <lineage>
        <taxon>Bacteria</taxon>
        <taxon>Candidatus Woeseibacteriota</taxon>
    </lineage>
</organism>
<evidence type="ECO:0000313" key="3">
    <source>
        <dbReference type="Proteomes" id="UP000034012"/>
    </source>
</evidence>
<dbReference type="Pfam" id="PF01712">
    <property type="entry name" value="dNK"/>
    <property type="match status" value="1"/>
</dbReference>
<keyword evidence="2" id="KW-0808">Transferase</keyword>
<dbReference type="Proteomes" id="UP000034012">
    <property type="component" value="Unassembled WGS sequence"/>
</dbReference>
<reference evidence="2 3" key="1">
    <citation type="journal article" date="2015" name="Nature">
        <title>rRNA introns, odd ribosomes, and small enigmatic genomes across a large radiation of phyla.</title>
        <authorList>
            <person name="Brown C.T."/>
            <person name="Hug L.A."/>
            <person name="Thomas B.C."/>
            <person name="Sharon I."/>
            <person name="Castelle C.J."/>
            <person name="Singh A."/>
            <person name="Wilkins M.J."/>
            <person name="Williams K.H."/>
            <person name="Banfield J.F."/>
        </authorList>
    </citation>
    <scope>NUCLEOTIDE SEQUENCE [LARGE SCALE GENOMIC DNA]</scope>
</reference>
<dbReference type="SUPFAM" id="SSF52540">
    <property type="entry name" value="P-loop containing nucleoside triphosphate hydrolases"/>
    <property type="match status" value="1"/>
</dbReference>
<dbReference type="InterPro" id="IPR027417">
    <property type="entry name" value="P-loop_NTPase"/>
</dbReference>
<sequence length="270" mass="31112">MIMPEKNKDENKESLLQRYPYIALFGPVGIGKTTFSEIFANGTGTTLLQEHYPENPYLHDFYTKDPADYSFYSQIFFLANKGVQVAKIHELTKQNPVILDPGHETDFVIATVQYKMGWMTDEQYSVYKNAFDRIYKDSLNPDVYIALKGSEKGVVERILKRGREMEMVMHERFPEYFPMVVREFNMLLSKSTQPIAKNVIEVDTDKFNFLGSEAEREEIITEMKNQLSYQISSPTQRNSVGSDGVKLVIPDSFKVIPHFIDRVPGAKLSY</sequence>
<dbReference type="EMBL" id="LCHK01000004">
    <property type="protein sequence ID" value="KKT33227.1"/>
    <property type="molecule type" value="Genomic_DNA"/>
</dbReference>
<dbReference type="PANTHER" id="PTHR10513">
    <property type="entry name" value="DEOXYNUCLEOSIDE KINASE"/>
    <property type="match status" value="1"/>
</dbReference>
<dbReference type="Gene3D" id="3.40.50.300">
    <property type="entry name" value="P-loop containing nucleotide triphosphate hydrolases"/>
    <property type="match status" value="1"/>
</dbReference>
<dbReference type="AlphaFoldDB" id="A0A837I5B5"/>
<proteinExistence type="predicted"/>
<dbReference type="PANTHER" id="PTHR10513:SF35">
    <property type="entry name" value="DEOXYADENOSINE KINASE"/>
    <property type="match status" value="1"/>
</dbReference>
<evidence type="ECO:0000259" key="1">
    <source>
        <dbReference type="Pfam" id="PF01712"/>
    </source>
</evidence>
<gene>
    <name evidence="2" type="ORF">UW20_C0004G0061</name>
</gene>
<feature type="domain" description="Deoxynucleoside kinase" evidence="1">
    <location>
        <begin position="24"/>
        <end position="225"/>
    </location>
</feature>
<name>A0A837I5B5_9BACT</name>
<dbReference type="InterPro" id="IPR031314">
    <property type="entry name" value="DNK_dom"/>
</dbReference>